<evidence type="ECO:0000256" key="3">
    <source>
        <dbReference type="ARBA" id="ARBA00006577"/>
    </source>
</evidence>
<evidence type="ECO:0000256" key="9">
    <source>
        <dbReference type="PROSITE-ProRule" id="PRU00277"/>
    </source>
</evidence>
<sequence length="152" mass="16481">MVKSGDTIKVHYKGTLNDGTLFDSSEGREPLEFEVGSGMVIKGFDDGVMGMKVGDKKSVNIPAKEAYGDPNPEMIFDFEKAQIPNDIPLEVGGTLNMHNGQQTVPVKIVEVAETTIKLDANHPLAGQDLNFDLELVNIQAGGDTTVEYQEVK</sequence>
<name>A0A0P7B989_9BACT</name>
<dbReference type="EC" id="5.2.1.8" evidence="10"/>
<dbReference type="InterPro" id="IPR046357">
    <property type="entry name" value="PPIase_dom_sf"/>
</dbReference>
<evidence type="ECO:0000313" key="12">
    <source>
        <dbReference type="EMBL" id="KPM46912.1"/>
    </source>
</evidence>
<evidence type="ECO:0000259" key="11">
    <source>
        <dbReference type="PROSITE" id="PS50059"/>
    </source>
</evidence>
<evidence type="ECO:0000313" key="13">
    <source>
        <dbReference type="Proteomes" id="UP000050454"/>
    </source>
</evidence>
<dbReference type="RefSeq" id="WP_055150694.1">
    <property type="nucleotide sequence ID" value="NZ_CAKZPM010000020.1"/>
</dbReference>
<comment type="similarity">
    <text evidence="3 10">Belongs to the FKBP-type PPIase family.</text>
</comment>
<evidence type="ECO:0000256" key="4">
    <source>
        <dbReference type="ARBA" id="ARBA00022490"/>
    </source>
</evidence>
<dbReference type="OrthoDB" id="9808891at2"/>
<evidence type="ECO:0000256" key="10">
    <source>
        <dbReference type="RuleBase" id="RU003915"/>
    </source>
</evidence>
<dbReference type="PROSITE" id="PS50059">
    <property type="entry name" value="FKBP_PPIASE"/>
    <property type="match status" value="1"/>
</dbReference>
<dbReference type="GO" id="GO:0005737">
    <property type="term" value="C:cytoplasm"/>
    <property type="evidence" value="ECO:0007669"/>
    <property type="project" value="UniProtKB-SubCell"/>
</dbReference>
<reference evidence="12 13" key="1">
    <citation type="submission" date="2015-07" db="EMBL/GenBank/DDBJ databases">
        <title>The draft genome sequence of Leadbetterella sp. JN14-9.</title>
        <authorList>
            <person name="Liu Y."/>
            <person name="Du J."/>
            <person name="Shao Z."/>
        </authorList>
    </citation>
    <scope>NUCLEOTIDE SEQUENCE [LARGE SCALE GENOMIC DNA]</scope>
    <source>
        <strain evidence="12 13">JN14-9</strain>
    </source>
</reference>
<dbReference type="InterPro" id="IPR001179">
    <property type="entry name" value="PPIase_FKBP_dom"/>
</dbReference>
<evidence type="ECO:0000256" key="1">
    <source>
        <dbReference type="ARBA" id="ARBA00000971"/>
    </source>
</evidence>
<keyword evidence="5 9" id="KW-0697">Rotamase</keyword>
<comment type="subcellular location">
    <subcellularLocation>
        <location evidence="2">Cytoplasm</location>
    </subcellularLocation>
</comment>
<dbReference type="PANTHER" id="PTHR47861">
    <property type="entry name" value="FKBP-TYPE PEPTIDYL-PROLYL CIS-TRANS ISOMERASE SLYD"/>
    <property type="match status" value="1"/>
</dbReference>
<dbReference type="STRING" id="1605367.AFM12_16895"/>
<evidence type="ECO:0000256" key="6">
    <source>
        <dbReference type="ARBA" id="ARBA00023186"/>
    </source>
</evidence>
<dbReference type="GO" id="GO:0003755">
    <property type="term" value="F:peptidyl-prolyl cis-trans isomerase activity"/>
    <property type="evidence" value="ECO:0007669"/>
    <property type="project" value="UniProtKB-UniRule"/>
</dbReference>
<dbReference type="Proteomes" id="UP000050454">
    <property type="component" value="Unassembled WGS sequence"/>
</dbReference>
<comment type="catalytic activity">
    <reaction evidence="1 9 10">
        <text>[protein]-peptidylproline (omega=180) = [protein]-peptidylproline (omega=0)</text>
        <dbReference type="Rhea" id="RHEA:16237"/>
        <dbReference type="Rhea" id="RHEA-COMP:10747"/>
        <dbReference type="Rhea" id="RHEA-COMP:10748"/>
        <dbReference type="ChEBI" id="CHEBI:83833"/>
        <dbReference type="ChEBI" id="CHEBI:83834"/>
        <dbReference type="EC" id="5.2.1.8"/>
    </reaction>
</comment>
<evidence type="ECO:0000256" key="7">
    <source>
        <dbReference type="ARBA" id="ARBA00023235"/>
    </source>
</evidence>
<evidence type="ECO:0000256" key="8">
    <source>
        <dbReference type="ARBA" id="ARBA00037071"/>
    </source>
</evidence>
<organism evidence="12 13">
    <name type="scientific">Jiulongibacter sediminis</name>
    <dbReference type="NCBI Taxonomy" id="1605367"/>
    <lineage>
        <taxon>Bacteria</taxon>
        <taxon>Pseudomonadati</taxon>
        <taxon>Bacteroidota</taxon>
        <taxon>Cytophagia</taxon>
        <taxon>Cytophagales</taxon>
        <taxon>Leadbetterellaceae</taxon>
        <taxon>Jiulongibacter</taxon>
    </lineage>
</organism>
<comment type="caution">
    <text evidence="12">The sequence shown here is derived from an EMBL/GenBank/DDBJ whole genome shotgun (WGS) entry which is preliminary data.</text>
</comment>
<dbReference type="Gene3D" id="3.10.50.40">
    <property type="match status" value="1"/>
</dbReference>
<keyword evidence="4" id="KW-0963">Cytoplasm</keyword>
<dbReference type="GO" id="GO:0042026">
    <property type="term" value="P:protein refolding"/>
    <property type="evidence" value="ECO:0007669"/>
    <property type="project" value="UniProtKB-ARBA"/>
</dbReference>
<gene>
    <name evidence="12" type="ORF">AFM12_16895</name>
</gene>
<dbReference type="AlphaFoldDB" id="A0A0P7B989"/>
<accession>A0A0P7B989</accession>
<keyword evidence="6" id="KW-0143">Chaperone</keyword>
<dbReference type="EMBL" id="LGTQ01000013">
    <property type="protein sequence ID" value="KPM46912.1"/>
    <property type="molecule type" value="Genomic_DNA"/>
</dbReference>
<dbReference type="PATRIC" id="fig|1605367.3.peg.812"/>
<protein>
    <recommendedName>
        <fullName evidence="10">Peptidyl-prolyl cis-trans isomerase</fullName>
        <ecNumber evidence="10">5.2.1.8</ecNumber>
    </recommendedName>
</protein>
<comment type="function">
    <text evidence="8">Also involved in hydrogenase metallocenter assembly, probably by participating in the nickel insertion step. This function in hydrogenase biosynthesis requires chaperone activity and the presence of the metal-binding domain, but not PPIase activity.</text>
</comment>
<feature type="domain" description="PPIase FKBP-type" evidence="11">
    <location>
        <begin position="5"/>
        <end position="89"/>
    </location>
</feature>
<evidence type="ECO:0000256" key="5">
    <source>
        <dbReference type="ARBA" id="ARBA00023110"/>
    </source>
</evidence>
<dbReference type="Pfam" id="PF00254">
    <property type="entry name" value="FKBP_C"/>
    <property type="match status" value="1"/>
</dbReference>
<keyword evidence="13" id="KW-1185">Reference proteome</keyword>
<evidence type="ECO:0000256" key="2">
    <source>
        <dbReference type="ARBA" id="ARBA00004496"/>
    </source>
</evidence>
<proteinExistence type="inferred from homology"/>
<dbReference type="PANTHER" id="PTHR47861:SF3">
    <property type="entry name" value="FKBP-TYPE PEPTIDYL-PROLYL CIS-TRANS ISOMERASE SLYD"/>
    <property type="match status" value="1"/>
</dbReference>
<dbReference type="SUPFAM" id="SSF54534">
    <property type="entry name" value="FKBP-like"/>
    <property type="match status" value="1"/>
</dbReference>
<keyword evidence="7 9" id="KW-0413">Isomerase</keyword>